<feature type="region of interest" description="Disordered" evidence="1">
    <location>
        <begin position="112"/>
        <end position="133"/>
    </location>
</feature>
<dbReference type="Proteomes" id="UP001596047">
    <property type="component" value="Unassembled WGS sequence"/>
</dbReference>
<dbReference type="Gene3D" id="1.10.10.10">
    <property type="entry name" value="Winged helix-like DNA-binding domain superfamily/Winged helix DNA-binding domain"/>
    <property type="match status" value="1"/>
</dbReference>
<gene>
    <name evidence="2" type="ORF">ACFPYJ_33120</name>
</gene>
<name>A0ABW0WAU6_9BACL</name>
<reference evidence="3" key="1">
    <citation type="journal article" date="2019" name="Int. J. Syst. Evol. Microbiol.">
        <title>The Global Catalogue of Microorganisms (GCM) 10K type strain sequencing project: providing services to taxonomists for standard genome sequencing and annotation.</title>
        <authorList>
            <consortium name="The Broad Institute Genomics Platform"/>
            <consortium name="The Broad Institute Genome Sequencing Center for Infectious Disease"/>
            <person name="Wu L."/>
            <person name="Ma J."/>
        </authorList>
    </citation>
    <scope>NUCLEOTIDE SEQUENCE [LARGE SCALE GENOMIC DNA]</scope>
    <source>
        <strain evidence="3">CGMCC 1.3240</strain>
    </source>
</reference>
<evidence type="ECO:0000313" key="2">
    <source>
        <dbReference type="EMBL" id="MFC5653869.1"/>
    </source>
</evidence>
<dbReference type="InterPro" id="IPR036388">
    <property type="entry name" value="WH-like_DNA-bd_sf"/>
</dbReference>
<dbReference type="RefSeq" id="WP_379192875.1">
    <property type="nucleotide sequence ID" value="NZ_JBHSOW010000150.1"/>
</dbReference>
<protein>
    <submittedName>
        <fullName evidence="2">Helix-turn-helix domain-containing protein</fullName>
    </submittedName>
</protein>
<dbReference type="EMBL" id="JBHSOW010000150">
    <property type="protein sequence ID" value="MFC5653869.1"/>
    <property type="molecule type" value="Genomic_DNA"/>
</dbReference>
<evidence type="ECO:0000313" key="3">
    <source>
        <dbReference type="Proteomes" id="UP001596047"/>
    </source>
</evidence>
<comment type="caution">
    <text evidence="2">The sequence shown here is derived from an EMBL/GenBank/DDBJ whole genome shotgun (WGS) entry which is preliminary data.</text>
</comment>
<proteinExistence type="predicted"/>
<organism evidence="2 3">
    <name type="scientific">Paenibacillus solisilvae</name>
    <dbReference type="NCBI Taxonomy" id="2486751"/>
    <lineage>
        <taxon>Bacteria</taxon>
        <taxon>Bacillati</taxon>
        <taxon>Bacillota</taxon>
        <taxon>Bacilli</taxon>
        <taxon>Bacillales</taxon>
        <taxon>Paenibacillaceae</taxon>
        <taxon>Paenibacillus</taxon>
    </lineage>
</organism>
<evidence type="ECO:0000256" key="1">
    <source>
        <dbReference type="SAM" id="MobiDB-lite"/>
    </source>
</evidence>
<keyword evidence="3" id="KW-1185">Reference proteome</keyword>
<accession>A0ABW0WAU6</accession>
<dbReference type="Pfam" id="PF13730">
    <property type="entry name" value="HTH_36"/>
    <property type="match status" value="1"/>
</dbReference>
<sequence length="271" mass="30472">MFETVVAMRGTVYEKGYGLIAQKAMRDKNLSSKAKTIYAYLCSFAGSGEERSAFPGVDMMMDELGFKSKDTFYKFRNELEQAGYISIEKDKDERGRFMRCVYRIEAFVTPKQPLPKNQDGDSPYPKNQDTENWDTENKDAISINSKSINLNNDCLIGAAEIVAASEQVSSSLESAESYEIEIYEALQEHVPKNCFVNGIPLGMAAIAEFYLMLIKQFQNRLSPEVVRIACQLYYDRSQGIAVSNPTGFFQVAYGDAVKLWKAKRNKGGGHL</sequence>